<name>A0A1J1HQL8_9DIPT</name>
<organism evidence="10 11">
    <name type="scientific">Clunio marinus</name>
    <dbReference type="NCBI Taxonomy" id="568069"/>
    <lineage>
        <taxon>Eukaryota</taxon>
        <taxon>Metazoa</taxon>
        <taxon>Ecdysozoa</taxon>
        <taxon>Arthropoda</taxon>
        <taxon>Hexapoda</taxon>
        <taxon>Insecta</taxon>
        <taxon>Pterygota</taxon>
        <taxon>Neoptera</taxon>
        <taxon>Endopterygota</taxon>
        <taxon>Diptera</taxon>
        <taxon>Nematocera</taxon>
        <taxon>Chironomoidea</taxon>
        <taxon>Chironomidae</taxon>
        <taxon>Clunio</taxon>
    </lineage>
</organism>
<evidence type="ECO:0000256" key="1">
    <source>
        <dbReference type="ARBA" id="ARBA00004141"/>
    </source>
</evidence>
<evidence type="ECO:0000313" key="11">
    <source>
        <dbReference type="Proteomes" id="UP000183832"/>
    </source>
</evidence>
<dbReference type="STRING" id="568069.A0A1J1HQL8"/>
<keyword evidence="9" id="KW-0732">Signal</keyword>
<keyword evidence="4" id="KW-0812">Transmembrane</keyword>
<feature type="chain" id="PRO_5013108502" description="Aquaporin" evidence="9">
    <location>
        <begin position="24"/>
        <end position="262"/>
    </location>
</feature>
<dbReference type="PANTHER" id="PTHR21191:SF16">
    <property type="entry name" value="AQUAPORIN"/>
    <property type="match status" value="1"/>
</dbReference>
<keyword evidence="7" id="KW-0472">Membrane</keyword>
<keyword evidence="5" id="KW-0677">Repeat</keyword>
<dbReference type="PANTHER" id="PTHR21191">
    <property type="entry name" value="AQUAPORIN"/>
    <property type="match status" value="1"/>
</dbReference>
<comment type="subcellular location">
    <subcellularLocation>
        <location evidence="1">Membrane</location>
        <topology evidence="1">Multi-pass membrane protein</topology>
    </subcellularLocation>
</comment>
<dbReference type="SUPFAM" id="SSF81338">
    <property type="entry name" value="Aquaporin-like"/>
    <property type="match status" value="1"/>
</dbReference>
<evidence type="ECO:0000256" key="6">
    <source>
        <dbReference type="ARBA" id="ARBA00022989"/>
    </source>
</evidence>
<proteinExistence type="inferred from homology"/>
<keyword evidence="11" id="KW-1185">Reference proteome</keyword>
<dbReference type="InterPro" id="IPR051883">
    <property type="entry name" value="AQP11/12_channel"/>
</dbReference>
<evidence type="ECO:0000256" key="3">
    <source>
        <dbReference type="ARBA" id="ARBA00022448"/>
    </source>
</evidence>
<keyword evidence="6" id="KW-1133">Transmembrane helix</keyword>
<dbReference type="AlphaFoldDB" id="A0A1J1HQL8"/>
<dbReference type="InterPro" id="IPR016697">
    <property type="entry name" value="Aquaporin_11/12"/>
</dbReference>
<evidence type="ECO:0000256" key="7">
    <source>
        <dbReference type="ARBA" id="ARBA00023136"/>
    </source>
</evidence>
<reference evidence="10 11" key="1">
    <citation type="submission" date="2015-04" db="EMBL/GenBank/DDBJ databases">
        <authorList>
            <person name="Syromyatnikov M.Y."/>
            <person name="Popov V.N."/>
        </authorList>
    </citation>
    <scope>NUCLEOTIDE SEQUENCE [LARGE SCALE GENOMIC DNA]</scope>
</reference>
<evidence type="ECO:0000256" key="4">
    <source>
        <dbReference type="ARBA" id="ARBA00022692"/>
    </source>
</evidence>
<dbReference type="InterPro" id="IPR023271">
    <property type="entry name" value="Aquaporin-like"/>
</dbReference>
<dbReference type="Gene3D" id="1.20.1080.10">
    <property type="entry name" value="Glycerol uptake facilitator protein"/>
    <property type="match status" value="1"/>
</dbReference>
<feature type="signal peptide" evidence="9">
    <location>
        <begin position="1"/>
        <end position="23"/>
    </location>
</feature>
<sequence>MALSDLLISSAFIVLCCVCAQLARKVLDRFSSIHGLVRELILEAIAAAELCSTCFELIIVADNFGVATYAVYLFLLTIWWSQVWVDSTACPYNHMEDMVEGRTTPRDVALKTWAQLMGGCCVWRIVQFFWWLELAETHKGRAFEDCSADLQVSPWVGAVIEGFATLLCRLASKALSDKSPKYANILDSFIGTSLVIAAFNYSGGYFNPVLSTSLKWGCSGNTDIEHIIVYWIGSCSGALLSVPAFRHPIVRNLLLGEKIKDE</sequence>
<keyword evidence="3" id="KW-0813">Transport</keyword>
<evidence type="ECO:0000256" key="8">
    <source>
        <dbReference type="PIRNR" id="PIRNR017529"/>
    </source>
</evidence>
<dbReference type="GO" id="GO:0015267">
    <property type="term" value="F:channel activity"/>
    <property type="evidence" value="ECO:0007669"/>
    <property type="project" value="TreeGrafter"/>
</dbReference>
<protein>
    <recommendedName>
        <fullName evidence="8">Aquaporin</fullName>
    </recommendedName>
</protein>
<dbReference type="EMBL" id="CVRI01000017">
    <property type="protein sequence ID" value="CRK90267.1"/>
    <property type="molecule type" value="Genomic_DNA"/>
</dbReference>
<dbReference type="Proteomes" id="UP000183832">
    <property type="component" value="Unassembled WGS sequence"/>
</dbReference>
<dbReference type="PIRSF" id="PIRSF017529">
    <property type="entry name" value="Aquaporin_11/12"/>
    <property type="match status" value="1"/>
</dbReference>
<dbReference type="FunFam" id="1.20.1080.10:FF:000018">
    <property type="entry name" value="Aquaporin"/>
    <property type="match status" value="1"/>
</dbReference>
<evidence type="ECO:0000256" key="2">
    <source>
        <dbReference type="ARBA" id="ARBA00005900"/>
    </source>
</evidence>
<evidence type="ECO:0000256" key="5">
    <source>
        <dbReference type="ARBA" id="ARBA00022737"/>
    </source>
</evidence>
<gene>
    <name evidence="10" type="primary">putative Aquaporin-12A</name>
    <name evidence="10" type="ORF">CLUMA_CG003978</name>
</gene>
<comment type="similarity">
    <text evidence="2">Belongs to the MIP/aquaporin (TC 1.A.8) family. AQP11/AQP12 subfamily.</text>
</comment>
<accession>A0A1J1HQL8</accession>
<dbReference type="GO" id="GO:0005737">
    <property type="term" value="C:cytoplasm"/>
    <property type="evidence" value="ECO:0007669"/>
    <property type="project" value="TreeGrafter"/>
</dbReference>
<dbReference type="OrthoDB" id="1580043at2759"/>
<evidence type="ECO:0000313" key="10">
    <source>
        <dbReference type="EMBL" id="CRK90267.1"/>
    </source>
</evidence>
<dbReference type="GO" id="GO:0016020">
    <property type="term" value="C:membrane"/>
    <property type="evidence" value="ECO:0007669"/>
    <property type="project" value="UniProtKB-SubCell"/>
</dbReference>
<evidence type="ECO:0000256" key="9">
    <source>
        <dbReference type="SAM" id="SignalP"/>
    </source>
</evidence>